<dbReference type="FunCoup" id="A0A6I9V3N6">
    <property type="interactions" value="1340"/>
</dbReference>
<dbReference type="SUPFAM" id="SSF55874">
    <property type="entry name" value="ATPase domain of HSP90 chaperone/DNA topoisomerase II/histidine kinase"/>
    <property type="match status" value="1"/>
</dbReference>
<dbReference type="FunFam" id="3.30.230.80:FF:000001">
    <property type="entry name" value="Heat shock protein 90 alpha"/>
    <property type="match status" value="1"/>
</dbReference>
<feature type="binding site" evidence="10">
    <location>
        <position position="35"/>
    </location>
    <ligand>
        <name>ATP</name>
        <dbReference type="ChEBI" id="CHEBI:30616"/>
    </ligand>
</feature>
<dbReference type="OMA" id="MRRMKEM"/>
<keyword evidence="13" id="KW-1185">Reference proteome</keyword>
<dbReference type="PIRSF" id="PIRSF002583">
    <property type="entry name" value="Hsp90"/>
    <property type="match status" value="1"/>
</dbReference>
<dbReference type="GO" id="GO:0140662">
    <property type="term" value="F:ATP-dependent protein folding chaperone"/>
    <property type="evidence" value="ECO:0007669"/>
    <property type="project" value="InterPro"/>
</dbReference>
<dbReference type="SMART" id="SM00387">
    <property type="entry name" value="HATPase_c"/>
    <property type="match status" value="1"/>
</dbReference>
<dbReference type="InterPro" id="IPR003594">
    <property type="entry name" value="HATPase_dom"/>
</dbReference>
<dbReference type="CDD" id="cd16927">
    <property type="entry name" value="HATPase_Hsp90-like"/>
    <property type="match status" value="1"/>
</dbReference>
<keyword evidence="6 10" id="KW-0067">ATP-binding</keyword>
<dbReference type="Gene3D" id="3.30.565.10">
    <property type="entry name" value="Histidine kinase-like ATPase, C-terminal domain"/>
    <property type="match status" value="1"/>
</dbReference>
<feature type="binding site" evidence="10">
    <location>
        <position position="100"/>
    </location>
    <ligand>
        <name>ATP</name>
        <dbReference type="ChEBI" id="CHEBI:30616"/>
    </ligand>
</feature>
<name>A0A6I9V3N6_BACDO</name>
<evidence type="ECO:0000313" key="13">
    <source>
        <dbReference type="Proteomes" id="UP001652620"/>
    </source>
</evidence>
<evidence type="ECO:0000256" key="9">
    <source>
        <dbReference type="ARBA" id="ARBA00029975"/>
    </source>
</evidence>
<evidence type="ECO:0000256" key="2">
    <source>
        <dbReference type="ARBA" id="ARBA00008239"/>
    </source>
</evidence>
<accession>A0A6I9V3N6</accession>
<evidence type="ECO:0000256" key="4">
    <source>
        <dbReference type="ARBA" id="ARBA00022490"/>
    </source>
</evidence>
<dbReference type="GO" id="GO:0101031">
    <property type="term" value="C:protein folding chaperone complex"/>
    <property type="evidence" value="ECO:0007669"/>
    <property type="project" value="UniProtKB-ARBA"/>
</dbReference>
<organism evidence="13 14">
    <name type="scientific">Bactrocera dorsalis</name>
    <name type="common">Oriental fruit fly</name>
    <name type="synonym">Dacus dorsalis</name>
    <dbReference type="NCBI Taxonomy" id="27457"/>
    <lineage>
        <taxon>Eukaryota</taxon>
        <taxon>Metazoa</taxon>
        <taxon>Ecdysozoa</taxon>
        <taxon>Arthropoda</taxon>
        <taxon>Hexapoda</taxon>
        <taxon>Insecta</taxon>
        <taxon>Pterygota</taxon>
        <taxon>Neoptera</taxon>
        <taxon>Endopterygota</taxon>
        <taxon>Diptera</taxon>
        <taxon>Brachycera</taxon>
        <taxon>Muscomorpha</taxon>
        <taxon>Tephritoidea</taxon>
        <taxon>Tephritidae</taxon>
        <taxon>Bactrocera</taxon>
        <taxon>Bactrocera</taxon>
    </lineage>
</organism>
<evidence type="ECO:0000313" key="14">
    <source>
        <dbReference type="RefSeq" id="XP_011203601.1"/>
    </source>
</evidence>
<dbReference type="Pfam" id="PF13589">
    <property type="entry name" value="HATPase_c_3"/>
    <property type="match status" value="1"/>
</dbReference>
<dbReference type="GO" id="GO:0016887">
    <property type="term" value="F:ATP hydrolysis activity"/>
    <property type="evidence" value="ECO:0007669"/>
    <property type="project" value="InterPro"/>
</dbReference>
<evidence type="ECO:0000259" key="12">
    <source>
        <dbReference type="SMART" id="SM00387"/>
    </source>
</evidence>
<feature type="compositionally biased region" description="Basic and acidic residues" evidence="11">
    <location>
        <begin position="225"/>
        <end position="244"/>
    </location>
</feature>
<keyword evidence="8" id="KW-0143">Chaperone</keyword>
<feature type="binding site" evidence="10">
    <location>
        <begin position="121"/>
        <end position="126"/>
    </location>
    <ligand>
        <name>ATP</name>
        <dbReference type="ChEBI" id="CHEBI:30616"/>
    </ligand>
</feature>
<evidence type="ECO:0000256" key="11">
    <source>
        <dbReference type="SAM" id="MobiDB-lite"/>
    </source>
</evidence>
<dbReference type="GO" id="GO:0005737">
    <property type="term" value="C:cytoplasm"/>
    <property type="evidence" value="ECO:0007669"/>
    <property type="project" value="UniProtKB-SubCell"/>
</dbReference>
<evidence type="ECO:0000256" key="1">
    <source>
        <dbReference type="ARBA" id="ARBA00004496"/>
    </source>
</evidence>
<dbReference type="InParanoid" id="A0A6I9V3N6"/>
<dbReference type="KEGG" id="bdr:105226434"/>
<dbReference type="Gene3D" id="3.30.230.80">
    <property type="match status" value="1"/>
</dbReference>
<sequence length="715" mass="81780">MPEEVETFAFQAEIAQLMSLIINTFYSNKEIFLRELISNASDALDKIRYESLTDPTKLDSGKELYIKLIPNKTAGTLTLIDTGIGMTKSDLVNNLGTIAKSGTKAFMEALQAGADISMIGQFGVGFYSAYLVADKVTVTSKHNDDEQYIWESSAGGSFTVKPDNTEPLGRGTKIVLYIKEDQTEYLEESKIKEIVNKHSQFIGYPIKLLVEKERDQEVSDDEAEDDKKDEEKKEMDTDEPKIEDVGEDEDADKDKDKKKKKTVKVKYTEDEELNKTKPIWTRNPDDISQEEYGEFYKSLTNDWEDHLAVKHFSVEGQLEFRALLFIPRRTPFDLFENQKKRNNIKLYVRRVFIMDNCEELIPEYLNFIKGVVDSEDLPLNISREMLQQNKVLKVIRKNLVKKTMELIEELTEDKELYKKFYDQFAKNLKLGVHEDSNNRAKLADFLRYHTSASGDDAASLSDYVSRMKSNQKHIYFITGESKEQVSNSAFVERVKARGFEVIYMTEPIDEYVIQHLKEYKGKQLTSVTKEGLELPEDEAEKKKREEDKAKFENLCKLMKSILDNKVEKVVVSNRLVESPCCIVTSQFGWSANMERIMKAQALRDTSTMGYMAGKKHLEINPEHPIIETLRQKAEADKNDKAVKDLCILLFETALLSSGFSLDSPQVHASRIYRMIKLGLGIDEEEPMATEDTQSGGDAPPLVDDTEDASHMEEVD</sequence>
<dbReference type="InterPro" id="IPR001404">
    <property type="entry name" value="Hsp90_fam"/>
</dbReference>
<comment type="similarity">
    <text evidence="2">Belongs to the heat shock protein 90 family.</text>
</comment>
<feature type="binding site" evidence="10">
    <location>
        <position position="39"/>
    </location>
    <ligand>
        <name>ATP</name>
        <dbReference type="ChEBI" id="CHEBI:30616"/>
    </ligand>
</feature>
<dbReference type="GO" id="GO:0051082">
    <property type="term" value="F:unfolded protein binding"/>
    <property type="evidence" value="ECO:0007669"/>
    <property type="project" value="InterPro"/>
</dbReference>
<dbReference type="SUPFAM" id="SSF54211">
    <property type="entry name" value="Ribosomal protein S5 domain 2-like"/>
    <property type="match status" value="1"/>
</dbReference>
<feature type="binding site" evidence="10">
    <location>
        <position position="86"/>
    </location>
    <ligand>
        <name>ATP</name>
        <dbReference type="ChEBI" id="CHEBI:30616"/>
    </ligand>
</feature>
<dbReference type="FunFam" id="1.20.120.790:FF:000001">
    <property type="entry name" value="Heat shock protein 90 alpha"/>
    <property type="match status" value="1"/>
</dbReference>
<dbReference type="InterPro" id="IPR020568">
    <property type="entry name" value="Ribosomal_Su5_D2-typ_SF"/>
</dbReference>
<dbReference type="Pfam" id="PF00183">
    <property type="entry name" value="HSP90"/>
    <property type="match status" value="1"/>
</dbReference>
<proteinExistence type="inferred from homology"/>
<dbReference type="RefSeq" id="XP_011203601.1">
    <property type="nucleotide sequence ID" value="XM_011205299.4"/>
</dbReference>
<dbReference type="InterPro" id="IPR019805">
    <property type="entry name" value="Heat_shock_protein_90_CS"/>
</dbReference>
<comment type="subcellular location">
    <subcellularLocation>
        <location evidence="1">Cytoplasm</location>
    </subcellularLocation>
</comment>
<dbReference type="OrthoDB" id="5426351at2759"/>
<dbReference type="InterPro" id="IPR037196">
    <property type="entry name" value="HSP90_C"/>
</dbReference>
<evidence type="ECO:0000256" key="10">
    <source>
        <dbReference type="PIRSR" id="PIRSR002583-1"/>
    </source>
</evidence>
<protein>
    <recommendedName>
        <fullName evidence="3">Heat shock protein 83</fullName>
    </recommendedName>
    <alternativeName>
        <fullName evidence="9">HSP 82</fullName>
    </alternativeName>
</protein>
<feature type="domain" description="Histidine kinase/HSP90-like ATPase" evidence="12">
    <location>
        <begin position="28"/>
        <end position="182"/>
    </location>
</feature>
<dbReference type="InterPro" id="IPR020575">
    <property type="entry name" value="Hsp90_N"/>
</dbReference>
<dbReference type="InterPro" id="IPR036890">
    <property type="entry name" value="HATPase_C_sf"/>
</dbReference>
<dbReference type="SMR" id="A0A6I9V3N6"/>
<evidence type="ECO:0000256" key="3">
    <source>
        <dbReference type="ARBA" id="ARBA00021845"/>
    </source>
</evidence>
<feature type="binding site" evidence="10">
    <location>
        <begin position="101"/>
        <end position="102"/>
    </location>
    <ligand>
        <name>ATP</name>
        <dbReference type="ChEBI" id="CHEBI:30616"/>
    </ligand>
</feature>
<dbReference type="AlphaFoldDB" id="A0A6I9V3N6"/>
<feature type="region of interest" description="Disordered" evidence="11">
    <location>
        <begin position="685"/>
        <end position="715"/>
    </location>
</feature>
<dbReference type="SUPFAM" id="SSF110942">
    <property type="entry name" value="HSP90 C-terminal domain"/>
    <property type="match status" value="1"/>
</dbReference>
<evidence type="ECO:0000256" key="5">
    <source>
        <dbReference type="ARBA" id="ARBA00022741"/>
    </source>
</evidence>
<dbReference type="PANTHER" id="PTHR11528">
    <property type="entry name" value="HEAT SHOCK PROTEIN 90 FAMILY MEMBER"/>
    <property type="match status" value="1"/>
</dbReference>
<dbReference type="HAMAP" id="MF_00505">
    <property type="entry name" value="HSP90"/>
    <property type="match status" value="1"/>
</dbReference>
<dbReference type="NCBIfam" id="NF003555">
    <property type="entry name" value="PRK05218.1"/>
    <property type="match status" value="1"/>
</dbReference>
<dbReference type="GeneID" id="105226434"/>
<dbReference type="Proteomes" id="UP001652620">
    <property type="component" value="Chromosome 5"/>
</dbReference>
<gene>
    <name evidence="14" type="primary">LOC105226434</name>
</gene>
<keyword evidence="7 14" id="KW-0346">Stress response</keyword>
<evidence type="ECO:0000256" key="6">
    <source>
        <dbReference type="ARBA" id="ARBA00022840"/>
    </source>
</evidence>
<dbReference type="Gene3D" id="1.20.120.790">
    <property type="entry name" value="Heat shock protein 90, C-terminal domain"/>
    <property type="match status" value="1"/>
</dbReference>
<keyword evidence="4" id="KW-0963">Cytoplasm</keyword>
<dbReference type="FunFam" id="3.30.565.10:FF:000001">
    <property type="entry name" value="Heat shock protein HSP 90-alpha"/>
    <property type="match status" value="1"/>
</dbReference>
<evidence type="ECO:0000256" key="8">
    <source>
        <dbReference type="ARBA" id="ARBA00023186"/>
    </source>
</evidence>
<dbReference type="PROSITE" id="PS00298">
    <property type="entry name" value="HSP90"/>
    <property type="match status" value="1"/>
</dbReference>
<feature type="region of interest" description="Disordered" evidence="11">
    <location>
        <begin position="213"/>
        <end position="261"/>
    </location>
</feature>
<dbReference type="GO" id="GO:0005524">
    <property type="term" value="F:ATP binding"/>
    <property type="evidence" value="ECO:0007669"/>
    <property type="project" value="UniProtKB-KW"/>
</dbReference>
<feature type="binding site" evidence="10">
    <location>
        <position position="383"/>
    </location>
    <ligand>
        <name>ATP</name>
        <dbReference type="ChEBI" id="CHEBI:30616"/>
    </ligand>
</feature>
<evidence type="ECO:0000256" key="7">
    <source>
        <dbReference type="ARBA" id="ARBA00023016"/>
    </source>
</evidence>
<keyword evidence="5 10" id="KW-0547">Nucleotide-binding</keyword>
<feature type="binding site" evidence="10">
    <location>
        <position position="172"/>
    </location>
    <ligand>
        <name>ATP</name>
        <dbReference type="ChEBI" id="CHEBI:30616"/>
    </ligand>
</feature>
<reference evidence="14" key="1">
    <citation type="submission" date="2025-08" db="UniProtKB">
        <authorList>
            <consortium name="RefSeq"/>
        </authorList>
    </citation>
    <scope>IDENTIFICATION</scope>
    <source>
        <tissue evidence="14">Adult</tissue>
    </source>
</reference>
<feature type="binding site" evidence="10">
    <location>
        <position position="94"/>
    </location>
    <ligand>
        <name>ATP</name>
        <dbReference type="ChEBI" id="CHEBI:30616"/>
    </ligand>
</feature>
<dbReference type="FunFam" id="3.40.50.11260:FF:000001">
    <property type="entry name" value="Heat shock protein 90 alpha"/>
    <property type="match status" value="1"/>
</dbReference>
<feature type="binding site" evidence="10">
    <location>
        <position position="81"/>
    </location>
    <ligand>
        <name>ATP</name>
        <dbReference type="ChEBI" id="CHEBI:30616"/>
    </ligand>
</feature>
<dbReference type="Gene3D" id="3.40.50.11260">
    <property type="match status" value="1"/>
</dbReference>
<dbReference type="PRINTS" id="PR00775">
    <property type="entry name" value="HEATSHOCK90"/>
</dbReference>
<dbReference type="CTD" id="38389"/>